<dbReference type="Gramene" id="PGSC0003DMT400006128">
    <property type="protein sequence ID" value="PGSC0003DMT400006128"/>
    <property type="gene ID" value="PGSC0003DMG400002384"/>
</dbReference>
<evidence type="ECO:0000313" key="2">
    <source>
        <dbReference type="Proteomes" id="UP000011115"/>
    </source>
</evidence>
<dbReference type="Proteomes" id="UP000011115">
    <property type="component" value="Unassembled WGS sequence"/>
</dbReference>
<dbReference type="HOGENOM" id="CLU_1655253_0_0_1"/>
<organism evidence="1 2">
    <name type="scientific">Solanum tuberosum</name>
    <name type="common">Potato</name>
    <dbReference type="NCBI Taxonomy" id="4113"/>
    <lineage>
        <taxon>Eukaryota</taxon>
        <taxon>Viridiplantae</taxon>
        <taxon>Streptophyta</taxon>
        <taxon>Embryophyta</taxon>
        <taxon>Tracheophyta</taxon>
        <taxon>Spermatophyta</taxon>
        <taxon>Magnoliopsida</taxon>
        <taxon>eudicotyledons</taxon>
        <taxon>Gunneridae</taxon>
        <taxon>Pentapetalae</taxon>
        <taxon>asterids</taxon>
        <taxon>lamiids</taxon>
        <taxon>Solanales</taxon>
        <taxon>Solanaceae</taxon>
        <taxon>Solanoideae</taxon>
        <taxon>Solaneae</taxon>
        <taxon>Solanum</taxon>
    </lineage>
</organism>
<protein>
    <submittedName>
        <fullName evidence="1">Uncharacterized protein</fullName>
    </submittedName>
</protein>
<dbReference type="AlphaFoldDB" id="M0ZQV3"/>
<dbReference type="EnsemblPlants" id="PGSC0003DMT400006128">
    <property type="protein sequence ID" value="PGSC0003DMT400006128"/>
    <property type="gene ID" value="PGSC0003DMG400002384"/>
</dbReference>
<keyword evidence="2" id="KW-1185">Reference proteome</keyword>
<sequence>MSSASVYALKNYIRALREEKRGEKPKFIAFLSFRLRISPRVFSYEAQKGTKRVKRTKKLKPEHRQAYLAIRRRDLLCPFVPVRDALKEKDKKGDERSSRRFAEEFREAVLYRPMVQNVKMQRQARNDDETDEGRIAEVIERYRLTSPKDPPTLFFEVYKY</sequence>
<accession>M0ZQV3</accession>
<reference evidence="1" key="2">
    <citation type="submission" date="2015-06" db="UniProtKB">
        <authorList>
            <consortium name="EnsemblPlants"/>
        </authorList>
    </citation>
    <scope>IDENTIFICATION</scope>
    <source>
        <strain evidence="1">DM1-3 516 R44</strain>
    </source>
</reference>
<proteinExistence type="predicted"/>
<reference evidence="2" key="1">
    <citation type="journal article" date="2011" name="Nature">
        <title>Genome sequence and analysis of the tuber crop potato.</title>
        <authorList>
            <consortium name="The Potato Genome Sequencing Consortium"/>
        </authorList>
    </citation>
    <scope>NUCLEOTIDE SEQUENCE [LARGE SCALE GENOMIC DNA]</scope>
    <source>
        <strain evidence="2">cv. DM1-3 516 R44</strain>
    </source>
</reference>
<name>M0ZQV3_SOLTU</name>
<dbReference type="PaxDb" id="4113-PGSC0003DMT400006128"/>
<dbReference type="InParanoid" id="M0ZQV3"/>
<evidence type="ECO:0000313" key="1">
    <source>
        <dbReference type="EnsemblPlants" id="PGSC0003DMT400006128"/>
    </source>
</evidence>